<dbReference type="Gene3D" id="3.40.630.30">
    <property type="match status" value="1"/>
</dbReference>
<dbReference type="InterPro" id="IPR016181">
    <property type="entry name" value="Acyl_CoA_acyltransferase"/>
</dbReference>
<dbReference type="Proteomes" id="UP000028185">
    <property type="component" value="Chromosome"/>
</dbReference>
<evidence type="ECO:0000256" key="1">
    <source>
        <dbReference type="ARBA" id="ARBA00072224"/>
    </source>
</evidence>
<sequence>MKWEIKTFEQLSLQELYTILTLRTDVFVVEQACPYPEIDGKDPNCLHLLGTDNGELVAYLRILPAGLSYDEVSIGRVVIKPSHRGKGLGRPMMEQAIHFITNEWKESQIKIGAQAYLEKFYQSLGFKPVSEVYLEDDIPHLDMLYRKPVN</sequence>
<evidence type="ECO:0000313" key="3">
    <source>
        <dbReference type="EMBL" id="AIG44546.1"/>
    </source>
</evidence>
<keyword evidence="3" id="KW-0808">Transferase</keyword>
<dbReference type="PATRIC" id="fig|1214179.4.peg.2222"/>
<dbReference type="EMBL" id="CP008921">
    <property type="protein sequence ID" value="AIG44546.1"/>
    <property type="molecule type" value="Genomic_DNA"/>
</dbReference>
<dbReference type="SUPFAM" id="SSF55729">
    <property type="entry name" value="Acyl-CoA N-acyltransferases (Nat)"/>
    <property type="match status" value="1"/>
</dbReference>
<gene>
    <name evidence="3" type="ORF">ID09_11145</name>
</gene>
<reference evidence="3 4" key="1">
    <citation type="journal article" date="2014" name="Genome Announc.">
        <title>Whole-Genome Sequence of Streptococcus suis Serotype 4 Reference Strain 6407.</title>
        <authorList>
            <person name="Wang K."/>
            <person name="Chen J."/>
            <person name="Yao H."/>
            <person name="Lu C."/>
        </authorList>
    </citation>
    <scope>NUCLEOTIDE SEQUENCE [LARGE SCALE GENOMIC DNA]</scope>
    <source>
        <strain evidence="3">6407</strain>
    </source>
</reference>
<organism evidence="3 4">
    <name type="scientific">Streptococcus suis 6407</name>
    <dbReference type="NCBI Taxonomy" id="1214179"/>
    <lineage>
        <taxon>Bacteria</taxon>
        <taxon>Bacillati</taxon>
        <taxon>Bacillota</taxon>
        <taxon>Bacilli</taxon>
        <taxon>Lactobacillales</taxon>
        <taxon>Streptococcaceae</taxon>
        <taxon>Streptococcus</taxon>
    </lineage>
</organism>
<dbReference type="PROSITE" id="PS51186">
    <property type="entry name" value="GNAT"/>
    <property type="match status" value="1"/>
</dbReference>
<dbReference type="GO" id="GO:0016747">
    <property type="term" value="F:acyltransferase activity, transferring groups other than amino-acyl groups"/>
    <property type="evidence" value="ECO:0007669"/>
    <property type="project" value="InterPro"/>
</dbReference>
<dbReference type="CDD" id="cd04301">
    <property type="entry name" value="NAT_SF"/>
    <property type="match status" value="1"/>
</dbReference>
<feature type="domain" description="N-acetyltransferase" evidence="2">
    <location>
        <begin position="6"/>
        <end position="150"/>
    </location>
</feature>
<dbReference type="InterPro" id="IPR000182">
    <property type="entry name" value="GNAT_dom"/>
</dbReference>
<proteinExistence type="predicted"/>
<dbReference type="Pfam" id="PF13673">
    <property type="entry name" value="Acetyltransf_10"/>
    <property type="match status" value="1"/>
</dbReference>
<dbReference type="AlphaFoldDB" id="A0A075SMA0"/>
<evidence type="ECO:0000313" key="4">
    <source>
        <dbReference type="Proteomes" id="UP000028185"/>
    </source>
</evidence>
<protein>
    <recommendedName>
        <fullName evidence="1">Protein ElaA</fullName>
    </recommendedName>
</protein>
<dbReference type="RefSeq" id="WP_024381254.1">
    <property type="nucleotide sequence ID" value="NZ_ALLE01000028.1"/>
</dbReference>
<dbReference type="FunFam" id="3.40.630.30:FF:000035">
    <property type="entry name" value="GNAT family N-acetyltransferase"/>
    <property type="match status" value="1"/>
</dbReference>
<evidence type="ECO:0000259" key="2">
    <source>
        <dbReference type="PROSITE" id="PS51186"/>
    </source>
</evidence>
<name>A0A075SMA0_STRSU</name>
<accession>A0A075SMA0</accession>
<dbReference type="HOGENOM" id="CLU_056607_3_1_9"/>